<sequence length="95" mass="9899">MGPGTGDRVPLVHRQDTRVRVLVAVDVAVPLVLGEPALVFGVDDRRVGGPGEHLGEEVACGLLFGAGEVLAQRVADDHRSALAHRSTGPVQATQC</sequence>
<evidence type="ECO:0000313" key="1">
    <source>
        <dbReference type="EMBL" id="MPN41549.1"/>
    </source>
</evidence>
<protein>
    <submittedName>
        <fullName evidence="1">Uncharacterized protein</fullName>
    </submittedName>
</protein>
<accession>A0A645HTL9</accession>
<comment type="caution">
    <text evidence="1">The sequence shown here is derived from an EMBL/GenBank/DDBJ whole genome shotgun (WGS) entry which is preliminary data.</text>
</comment>
<name>A0A645HTL9_9ZZZZ</name>
<proteinExistence type="predicted"/>
<gene>
    <name evidence="1" type="ORF">SDC9_189102</name>
</gene>
<dbReference type="EMBL" id="VSSQ01098672">
    <property type="protein sequence ID" value="MPN41549.1"/>
    <property type="molecule type" value="Genomic_DNA"/>
</dbReference>
<reference evidence="1" key="1">
    <citation type="submission" date="2019-08" db="EMBL/GenBank/DDBJ databases">
        <authorList>
            <person name="Kucharzyk K."/>
            <person name="Murdoch R.W."/>
            <person name="Higgins S."/>
            <person name="Loffler F."/>
        </authorList>
    </citation>
    <scope>NUCLEOTIDE SEQUENCE</scope>
</reference>
<organism evidence="1">
    <name type="scientific">bioreactor metagenome</name>
    <dbReference type="NCBI Taxonomy" id="1076179"/>
    <lineage>
        <taxon>unclassified sequences</taxon>
        <taxon>metagenomes</taxon>
        <taxon>ecological metagenomes</taxon>
    </lineage>
</organism>
<dbReference type="AlphaFoldDB" id="A0A645HTL9"/>